<keyword evidence="2" id="KW-1185">Reference proteome</keyword>
<protein>
    <submittedName>
        <fullName evidence="1">Uncharacterized protein</fullName>
    </submittedName>
</protein>
<comment type="caution">
    <text evidence="1">The sequence shown here is derived from an EMBL/GenBank/DDBJ whole genome shotgun (WGS) entry which is preliminary data.</text>
</comment>
<evidence type="ECO:0000313" key="2">
    <source>
        <dbReference type="Proteomes" id="UP001241377"/>
    </source>
</evidence>
<sequence length="104" mass="11038">MSESQVAALSTPHLNGNEEFASAEHQTPVVRMEDAAEGDISFSAGNAVSVFDLAAEIESKLAKIGQKINSHDDELNSAIDQVLDSLEGLESKLQAPSSLETEPQ</sequence>
<organism evidence="1 2">
    <name type="scientific">Naganishia cerealis</name>
    <dbReference type="NCBI Taxonomy" id="610337"/>
    <lineage>
        <taxon>Eukaryota</taxon>
        <taxon>Fungi</taxon>
        <taxon>Dikarya</taxon>
        <taxon>Basidiomycota</taxon>
        <taxon>Agaricomycotina</taxon>
        <taxon>Tremellomycetes</taxon>
        <taxon>Filobasidiales</taxon>
        <taxon>Filobasidiaceae</taxon>
        <taxon>Naganishia</taxon>
    </lineage>
</organism>
<dbReference type="Proteomes" id="UP001241377">
    <property type="component" value="Unassembled WGS sequence"/>
</dbReference>
<proteinExistence type="predicted"/>
<name>A0ACC2W9F7_9TREE</name>
<dbReference type="EMBL" id="JASBWR010000020">
    <property type="protein sequence ID" value="KAJ9108369.1"/>
    <property type="molecule type" value="Genomic_DNA"/>
</dbReference>
<evidence type="ECO:0000313" key="1">
    <source>
        <dbReference type="EMBL" id="KAJ9108369.1"/>
    </source>
</evidence>
<gene>
    <name evidence="1" type="ORF">QFC19_002353</name>
</gene>
<reference evidence="1" key="1">
    <citation type="submission" date="2023-04" db="EMBL/GenBank/DDBJ databases">
        <title>Draft Genome sequencing of Naganishia species isolated from polar environments using Oxford Nanopore Technology.</title>
        <authorList>
            <person name="Leo P."/>
            <person name="Venkateswaran K."/>
        </authorList>
    </citation>
    <scope>NUCLEOTIDE SEQUENCE</scope>
    <source>
        <strain evidence="1">MNA-CCFEE 5261</strain>
    </source>
</reference>
<accession>A0ACC2W9F7</accession>